<evidence type="ECO:0000313" key="3">
    <source>
        <dbReference type="Proteomes" id="UP000003676"/>
    </source>
</evidence>
<evidence type="ECO:0000256" key="1">
    <source>
        <dbReference type="SAM" id="MobiDB-lite"/>
    </source>
</evidence>
<accession>B6WVE5</accession>
<gene>
    <name evidence="2" type="ORF">DESPIG_02061</name>
</gene>
<feature type="compositionally biased region" description="Basic and acidic residues" evidence="1">
    <location>
        <begin position="1"/>
        <end position="10"/>
    </location>
</feature>
<feature type="region of interest" description="Disordered" evidence="1">
    <location>
        <begin position="1"/>
        <end position="46"/>
    </location>
</feature>
<proteinExistence type="predicted"/>
<dbReference type="Proteomes" id="UP000003676">
    <property type="component" value="Unassembled WGS sequence"/>
</dbReference>
<name>B6WVE5_9BACT</name>
<reference evidence="2 3" key="1">
    <citation type="submission" date="2008-10" db="EMBL/GenBank/DDBJ databases">
        <title>Draft genome sequence of Desulvovibrio piger (ATCC 29098).</title>
        <authorList>
            <person name="Sudarsanam P."/>
            <person name="Ley R."/>
            <person name="Guruge J."/>
            <person name="Turnbaugh P.J."/>
            <person name="Mahowald M."/>
            <person name="Liep D."/>
            <person name="Gordon J."/>
        </authorList>
    </citation>
    <scope>NUCLEOTIDE SEQUENCE [LARGE SCALE GENOMIC DNA]</scope>
    <source>
        <strain evidence="2 3">ATCC 29098</strain>
    </source>
</reference>
<dbReference type="HOGENOM" id="CLU_3182912_0_0_7"/>
<comment type="caution">
    <text evidence="2">The sequence shown here is derived from an EMBL/GenBank/DDBJ whole genome shotgun (WGS) entry which is preliminary data.</text>
</comment>
<dbReference type="AlphaFoldDB" id="B6WVE5"/>
<evidence type="ECO:0000313" key="2">
    <source>
        <dbReference type="EMBL" id="EEB32996.1"/>
    </source>
</evidence>
<sequence>MPSKKGESASRRGNGVAQNAPVHQYMPQRAEGPPGGPSAGPKRRRI</sequence>
<dbReference type="EMBL" id="ABXU01000064">
    <property type="protein sequence ID" value="EEB32996.1"/>
    <property type="molecule type" value="Genomic_DNA"/>
</dbReference>
<reference evidence="2 3" key="2">
    <citation type="submission" date="2008-10" db="EMBL/GenBank/DDBJ databases">
        <authorList>
            <person name="Fulton L."/>
            <person name="Clifton S."/>
            <person name="Fulton B."/>
            <person name="Xu J."/>
            <person name="Minx P."/>
            <person name="Pepin K.H."/>
            <person name="Johnson M."/>
            <person name="Bhonagiri V."/>
            <person name="Nash W.E."/>
            <person name="Mardis E.R."/>
            <person name="Wilson R.K."/>
        </authorList>
    </citation>
    <scope>NUCLEOTIDE SEQUENCE [LARGE SCALE GENOMIC DNA]</scope>
    <source>
        <strain evidence="2 3">ATCC 29098</strain>
    </source>
</reference>
<protein>
    <submittedName>
        <fullName evidence="2">Uncharacterized protein</fullName>
    </submittedName>
</protein>
<organism evidence="2 3">
    <name type="scientific">Desulfovibrio piger ATCC 29098</name>
    <dbReference type="NCBI Taxonomy" id="411464"/>
    <lineage>
        <taxon>Bacteria</taxon>
        <taxon>Pseudomonadati</taxon>
        <taxon>Thermodesulfobacteriota</taxon>
        <taxon>Desulfovibrionia</taxon>
        <taxon>Desulfovibrionales</taxon>
        <taxon>Desulfovibrionaceae</taxon>
        <taxon>Desulfovibrio</taxon>
    </lineage>
</organism>